<keyword evidence="1" id="KW-0805">Transcription regulation</keyword>
<dbReference type="Proteomes" id="UP001161409">
    <property type="component" value="Unassembled WGS sequence"/>
</dbReference>
<evidence type="ECO:0000313" key="8">
    <source>
        <dbReference type="Proteomes" id="UP001161409"/>
    </source>
</evidence>
<dbReference type="InterPro" id="IPR029016">
    <property type="entry name" value="GAF-like_dom_sf"/>
</dbReference>
<dbReference type="Gene3D" id="3.30.450.40">
    <property type="match status" value="1"/>
</dbReference>
<name>A0ABQ5U084_9PROT</name>
<feature type="domain" description="HTH iclR-type" evidence="5">
    <location>
        <begin position="23"/>
        <end position="84"/>
    </location>
</feature>
<dbReference type="Pfam" id="PF09339">
    <property type="entry name" value="HTH_IclR"/>
    <property type="match status" value="1"/>
</dbReference>
<evidence type="ECO:0000259" key="6">
    <source>
        <dbReference type="PROSITE" id="PS51078"/>
    </source>
</evidence>
<dbReference type="PANTHER" id="PTHR30136:SF35">
    <property type="entry name" value="HTH-TYPE TRANSCRIPTIONAL REGULATOR RV1719"/>
    <property type="match status" value="1"/>
</dbReference>
<reference evidence="7" key="1">
    <citation type="journal article" date="2014" name="Int. J. Syst. Evol. Microbiol.">
        <title>Complete genome of a new Firmicutes species belonging to the dominant human colonic microbiota ('Ruminococcus bicirculans') reveals two chromosomes and a selective capacity to utilize plant glucans.</title>
        <authorList>
            <consortium name="NISC Comparative Sequencing Program"/>
            <person name="Wegmann U."/>
            <person name="Louis P."/>
            <person name="Goesmann A."/>
            <person name="Henrissat B."/>
            <person name="Duncan S.H."/>
            <person name="Flint H.J."/>
        </authorList>
    </citation>
    <scope>NUCLEOTIDE SEQUENCE</scope>
    <source>
        <strain evidence="7">NBRC 103408</strain>
    </source>
</reference>
<dbReference type="Pfam" id="PF01614">
    <property type="entry name" value="IclR_C"/>
    <property type="match status" value="1"/>
</dbReference>
<dbReference type="SUPFAM" id="SSF46785">
    <property type="entry name" value="Winged helix' DNA-binding domain"/>
    <property type="match status" value="1"/>
</dbReference>
<dbReference type="InterPro" id="IPR036388">
    <property type="entry name" value="WH-like_DNA-bd_sf"/>
</dbReference>
<dbReference type="InterPro" id="IPR014757">
    <property type="entry name" value="Tscrpt_reg_IclR_C"/>
</dbReference>
<evidence type="ECO:0000313" key="7">
    <source>
        <dbReference type="EMBL" id="GLQ05086.1"/>
    </source>
</evidence>
<keyword evidence="2" id="KW-0238">DNA-binding</keyword>
<dbReference type="PROSITE" id="PS51078">
    <property type="entry name" value="ICLR_ED"/>
    <property type="match status" value="1"/>
</dbReference>
<comment type="caution">
    <text evidence="7">The sequence shown here is derived from an EMBL/GenBank/DDBJ whole genome shotgun (WGS) entry which is preliminary data.</text>
</comment>
<dbReference type="Gene3D" id="1.10.10.10">
    <property type="entry name" value="Winged helix-like DNA-binding domain superfamily/Winged helix DNA-binding domain"/>
    <property type="match status" value="1"/>
</dbReference>
<dbReference type="InterPro" id="IPR005471">
    <property type="entry name" value="Tscrpt_reg_IclR_N"/>
</dbReference>
<dbReference type="SUPFAM" id="SSF55781">
    <property type="entry name" value="GAF domain-like"/>
    <property type="match status" value="1"/>
</dbReference>
<evidence type="ECO:0000256" key="1">
    <source>
        <dbReference type="ARBA" id="ARBA00023015"/>
    </source>
</evidence>
<dbReference type="SMART" id="SM00346">
    <property type="entry name" value="HTH_ICLR"/>
    <property type="match status" value="1"/>
</dbReference>
<feature type="domain" description="IclR-ED" evidence="6">
    <location>
        <begin position="85"/>
        <end position="269"/>
    </location>
</feature>
<gene>
    <name evidence="7" type="ORF">GCM10007924_03070</name>
</gene>
<reference evidence="7" key="2">
    <citation type="submission" date="2023-01" db="EMBL/GenBank/DDBJ databases">
        <title>Draft genome sequence of Sneathiella chinensis strain NBRC 103408.</title>
        <authorList>
            <person name="Sun Q."/>
            <person name="Mori K."/>
        </authorList>
    </citation>
    <scope>NUCLEOTIDE SEQUENCE</scope>
    <source>
        <strain evidence="7">NBRC 103408</strain>
    </source>
</reference>
<sequence length="280" mass="30074">MGMNNTMRSDKETDKGQTARSGPQSVGRIFSILEVLSSSRAGATLSELASTTGAPKTSLVGLLAGLVAERCLIRNEAGRYFVGPRFIALAMKTVSGRELVTLLKPVMEELVEQTGETAVFAVLDQEGDLVNYVAKVESSNPIRYAVTVGERRELYCTALGKVLLAHFPADQRQAYLEKTLLRQHTDNTLTDRAALEQELKRIRDEGIAHTQDELFIGASGIAAPILSSDGTVIGALAVAGPTERFIANVKIHEKYLVKAATECTLLAGGLPAPQKPGNRP</sequence>
<feature type="compositionally biased region" description="Basic and acidic residues" evidence="4">
    <location>
        <begin position="8"/>
        <end position="17"/>
    </location>
</feature>
<dbReference type="InterPro" id="IPR050707">
    <property type="entry name" value="HTH_MetabolicPath_Reg"/>
</dbReference>
<dbReference type="InterPro" id="IPR036390">
    <property type="entry name" value="WH_DNA-bd_sf"/>
</dbReference>
<dbReference type="PANTHER" id="PTHR30136">
    <property type="entry name" value="HELIX-TURN-HELIX TRANSCRIPTIONAL REGULATOR, ICLR FAMILY"/>
    <property type="match status" value="1"/>
</dbReference>
<protein>
    <submittedName>
        <fullName evidence="7">Transcriptional regulator</fullName>
    </submittedName>
</protein>
<dbReference type="EMBL" id="BSNF01000001">
    <property type="protein sequence ID" value="GLQ05086.1"/>
    <property type="molecule type" value="Genomic_DNA"/>
</dbReference>
<evidence type="ECO:0000256" key="4">
    <source>
        <dbReference type="SAM" id="MobiDB-lite"/>
    </source>
</evidence>
<evidence type="ECO:0000259" key="5">
    <source>
        <dbReference type="PROSITE" id="PS51077"/>
    </source>
</evidence>
<evidence type="ECO:0000256" key="3">
    <source>
        <dbReference type="ARBA" id="ARBA00023163"/>
    </source>
</evidence>
<organism evidence="7 8">
    <name type="scientific">Sneathiella chinensis</name>
    <dbReference type="NCBI Taxonomy" id="349750"/>
    <lineage>
        <taxon>Bacteria</taxon>
        <taxon>Pseudomonadati</taxon>
        <taxon>Pseudomonadota</taxon>
        <taxon>Alphaproteobacteria</taxon>
        <taxon>Sneathiellales</taxon>
        <taxon>Sneathiellaceae</taxon>
        <taxon>Sneathiella</taxon>
    </lineage>
</organism>
<keyword evidence="3" id="KW-0804">Transcription</keyword>
<proteinExistence type="predicted"/>
<evidence type="ECO:0000256" key="2">
    <source>
        <dbReference type="ARBA" id="ARBA00023125"/>
    </source>
</evidence>
<accession>A0ABQ5U084</accession>
<keyword evidence="8" id="KW-1185">Reference proteome</keyword>
<feature type="region of interest" description="Disordered" evidence="4">
    <location>
        <begin position="1"/>
        <end position="23"/>
    </location>
</feature>
<dbReference type="PROSITE" id="PS51077">
    <property type="entry name" value="HTH_ICLR"/>
    <property type="match status" value="1"/>
</dbReference>